<evidence type="ECO:0000256" key="1">
    <source>
        <dbReference type="SAM" id="MobiDB-lite"/>
    </source>
</evidence>
<evidence type="ECO:0000313" key="3">
    <source>
        <dbReference type="EMBL" id="MBY8821888.1"/>
    </source>
</evidence>
<accession>A0ABS7PKQ8</accession>
<dbReference type="PROSITE" id="PS51257">
    <property type="entry name" value="PROKAR_LIPOPROTEIN"/>
    <property type="match status" value="1"/>
</dbReference>
<gene>
    <name evidence="3" type="ORF">K7G82_06270</name>
</gene>
<protein>
    <submittedName>
        <fullName evidence="3">Uncharacterized protein</fullName>
    </submittedName>
</protein>
<evidence type="ECO:0000313" key="4">
    <source>
        <dbReference type="Proteomes" id="UP000706039"/>
    </source>
</evidence>
<name>A0ABS7PKQ8_9SPHN</name>
<sequence>MAVMKWCIAFACALMPSAASACPPRNEELAAQAAELAGARVQRYKRDVMQADTILYDVMESRVGYAARKWRKTGLLRILHVYKGPYARGQRIRIKGGYSPFAECSLLPPLSFKAGSYGVIAFNAPTGPEAVMHTGWLTRELFDDLVAQGIIRNARQSGMADRRAGASAGSGNTTDRGIRRRWSDLRFDGSIERFEPQTREAKNAVRAPG</sequence>
<proteinExistence type="predicted"/>
<dbReference type="EMBL" id="JAINVV010000003">
    <property type="protein sequence ID" value="MBY8821888.1"/>
    <property type="molecule type" value="Genomic_DNA"/>
</dbReference>
<feature type="signal peptide" evidence="2">
    <location>
        <begin position="1"/>
        <end position="21"/>
    </location>
</feature>
<organism evidence="3 4">
    <name type="scientific">Sphingomonas colocasiae</name>
    <dbReference type="NCBI Taxonomy" id="1848973"/>
    <lineage>
        <taxon>Bacteria</taxon>
        <taxon>Pseudomonadati</taxon>
        <taxon>Pseudomonadota</taxon>
        <taxon>Alphaproteobacteria</taxon>
        <taxon>Sphingomonadales</taxon>
        <taxon>Sphingomonadaceae</taxon>
        <taxon>Sphingomonas</taxon>
    </lineage>
</organism>
<comment type="caution">
    <text evidence="3">The sequence shown here is derived from an EMBL/GenBank/DDBJ whole genome shotgun (WGS) entry which is preliminary data.</text>
</comment>
<reference evidence="3 4" key="1">
    <citation type="submission" date="2021-08" db="EMBL/GenBank/DDBJ databases">
        <authorList>
            <person name="Tuo L."/>
        </authorList>
    </citation>
    <scope>NUCLEOTIDE SEQUENCE [LARGE SCALE GENOMIC DNA]</scope>
    <source>
        <strain evidence="3 4">JCM 31229</strain>
    </source>
</reference>
<keyword evidence="2" id="KW-0732">Signal</keyword>
<keyword evidence="4" id="KW-1185">Reference proteome</keyword>
<evidence type="ECO:0000256" key="2">
    <source>
        <dbReference type="SAM" id="SignalP"/>
    </source>
</evidence>
<feature type="chain" id="PRO_5046229870" evidence="2">
    <location>
        <begin position="22"/>
        <end position="209"/>
    </location>
</feature>
<feature type="region of interest" description="Disordered" evidence="1">
    <location>
        <begin position="158"/>
        <end position="179"/>
    </location>
</feature>
<dbReference type="Proteomes" id="UP000706039">
    <property type="component" value="Unassembled WGS sequence"/>
</dbReference>
<dbReference type="RefSeq" id="WP_222988964.1">
    <property type="nucleotide sequence ID" value="NZ_JAINVV010000003.1"/>
</dbReference>